<protein>
    <submittedName>
        <fullName evidence="2">Uncharacterized protein</fullName>
    </submittedName>
</protein>
<evidence type="ECO:0000313" key="2">
    <source>
        <dbReference type="EMBL" id="USR92943.1"/>
    </source>
</evidence>
<accession>A0ABY5AXZ5</accession>
<feature type="region of interest" description="Disordered" evidence="1">
    <location>
        <begin position="1"/>
        <end position="29"/>
    </location>
</feature>
<dbReference type="RefSeq" id="WP_252665118.1">
    <property type="nucleotide sequence ID" value="NZ_CP098611.1"/>
</dbReference>
<feature type="compositionally biased region" description="Polar residues" evidence="1">
    <location>
        <begin position="1"/>
        <end position="21"/>
    </location>
</feature>
<organism evidence="2 3">
    <name type="scientific">Phormidium yuhuli AB48</name>
    <dbReference type="NCBI Taxonomy" id="2940671"/>
    <lineage>
        <taxon>Bacteria</taxon>
        <taxon>Bacillati</taxon>
        <taxon>Cyanobacteriota</taxon>
        <taxon>Cyanophyceae</taxon>
        <taxon>Oscillatoriophycideae</taxon>
        <taxon>Oscillatoriales</taxon>
        <taxon>Oscillatoriaceae</taxon>
        <taxon>Phormidium</taxon>
        <taxon>Phormidium yuhuli</taxon>
    </lineage>
</organism>
<evidence type="ECO:0000256" key="1">
    <source>
        <dbReference type="SAM" id="MobiDB-lite"/>
    </source>
</evidence>
<keyword evidence="3" id="KW-1185">Reference proteome</keyword>
<gene>
    <name evidence="2" type="ORF">NEA10_09585</name>
</gene>
<dbReference type="Proteomes" id="UP001056708">
    <property type="component" value="Chromosome"/>
</dbReference>
<reference evidence="2" key="1">
    <citation type="submission" date="2022-06" db="EMBL/GenBank/DDBJ databases">
        <title>Genome sequence of Phormidium yuhuli AB48 isolated from an industrial photobioreactor environment.</title>
        <authorList>
            <person name="Qiu Y."/>
            <person name="Noonan A.J.C."/>
            <person name="Dofher K."/>
            <person name="Koch M."/>
            <person name="Kieft B."/>
            <person name="Lin X."/>
            <person name="Ziels R.M."/>
            <person name="Hallam S.J."/>
        </authorList>
    </citation>
    <scope>NUCLEOTIDE SEQUENCE</scope>
    <source>
        <strain evidence="2">AB48</strain>
    </source>
</reference>
<dbReference type="EMBL" id="CP098611">
    <property type="protein sequence ID" value="USR92943.1"/>
    <property type="molecule type" value="Genomic_DNA"/>
</dbReference>
<dbReference type="SUPFAM" id="SSF56024">
    <property type="entry name" value="Phospholipase D/nuclease"/>
    <property type="match status" value="1"/>
</dbReference>
<sequence length="449" mass="51029">MASFNPFSQSENPASETSPQPVANRPVSRKAPWTEAAETFSIIACGGGVATAIIFQQIALAIVPPVFALSFNIINRSRRLQQTRARGVLSQQRTQELRSELQTIQDSFESLPLAERIIEIEACLRRLSQATVELQGQQTNLVEDMEDDREKIKEAFAILRQGVYNLSHHTNTSIDRLRTELDTLRRDVEPSAQRVAQQITQEAIAPLQQQQQQVQGELNQLQQHHSLLSPQVQQLTEAVTHLRTHTAQHWLSEIDRRLESALPYRYQVVAEDASDYIFQALNQGKEHVLIVTPWLELNPGRSQALLEAIDALLSQQVFVSFGWGRRGDVGRARDTHRPIALKDGGWRYQPERDPQGYYRLLPQLLELKKCHKRLTLKLLGTSERIIVCDRDWALLGGHHLLCHAATNTPEVGLYTNDPHVVVDLSQRFNLVPHLKRRSLPMPQRLMVES</sequence>
<name>A0ABY5AXZ5_9CYAN</name>
<evidence type="ECO:0000313" key="3">
    <source>
        <dbReference type="Proteomes" id="UP001056708"/>
    </source>
</evidence>
<proteinExistence type="predicted"/>